<protein>
    <submittedName>
        <fullName evidence="1">Uncharacterized protein</fullName>
    </submittedName>
</protein>
<keyword evidence="2" id="KW-1185">Reference proteome</keyword>
<gene>
    <name evidence="1" type="ORF">QFC22_006516</name>
</gene>
<sequence length="326" mass="35737">MSRPVSAQQADPTARGLSAEEMWKNAVQSLLKFGDQLKSDLYHALQEKELAPSHQQEILLNAMGYVPGWLHFPDFLSIVADTVKLRYSLEADYSEGDMVSCVLLRKHHAKFSNVICTIEGSIKPEDRSATAEGSSTLLHYLVTLWRAFEKDFSAWDGHQKGQGSEAADEAERNSLKTLTAAEFNDFWTGFPWPRDSVPRTRASYSGGLSMSQDKDGTAERPGPSAINTQPSLSLTQYQKMLQLLAEELEKKSNPSQMAAITNLLLDPKARSGGWTGDSAYCSRVVSTAPSPFVSRPPSPGETIGDMALDSTVGEMRAGFCNGWPAL</sequence>
<organism evidence="1 2">
    <name type="scientific">Naganishia vaughanmartiniae</name>
    <dbReference type="NCBI Taxonomy" id="1424756"/>
    <lineage>
        <taxon>Eukaryota</taxon>
        <taxon>Fungi</taxon>
        <taxon>Dikarya</taxon>
        <taxon>Basidiomycota</taxon>
        <taxon>Agaricomycotina</taxon>
        <taxon>Tremellomycetes</taxon>
        <taxon>Filobasidiales</taxon>
        <taxon>Filobasidiaceae</taxon>
        <taxon>Naganishia</taxon>
    </lineage>
</organism>
<comment type="caution">
    <text evidence="1">The sequence shown here is derived from an EMBL/GenBank/DDBJ whole genome shotgun (WGS) entry which is preliminary data.</text>
</comment>
<reference evidence="1" key="1">
    <citation type="submission" date="2023-04" db="EMBL/GenBank/DDBJ databases">
        <title>Draft Genome sequencing of Naganishia species isolated from polar environments using Oxford Nanopore Technology.</title>
        <authorList>
            <person name="Leo P."/>
            <person name="Venkateswaran K."/>
        </authorList>
    </citation>
    <scope>NUCLEOTIDE SEQUENCE</scope>
    <source>
        <strain evidence="1">MNA-CCFEE 5425</strain>
    </source>
</reference>
<evidence type="ECO:0000313" key="1">
    <source>
        <dbReference type="EMBL" id="KAJ9111489.1"/>
    </source>
</evidence>
<dbReference type="EMBL" id="JASBWU010000030">
    <property type="protein sequence ID" value="KAJ9111489.1"/>
    <property type="molecule type" value="Genomic_DNA"/>
</dbReference>
<dbReference type="Proteomes" id="UP001243375">
    <property type="component" value="Unassembled WGS sequence"/>
</dbReference>
<evidence type="ECO:0000313" key="2">
    <source>
        <dbReference type="Proteomes" id="UP001243375"/>
    </source>
</evidence>
<name>A0ACC2WIL0_9TREE</name>
<proteinExistence type="predicted"/>
<accession>A0ACC2WIL0</accession>